<name>A0A0N8NY62_PSEFL</name>
<accession>A0A0N8NY62</accession>
<dbReference type="InterPro" id="IPR001343">
    <property type="entry name" value="Hemolysn_Ca-bd"/>
</dbReference>
<dbReference type="GO" id="GO:0005509">
    <property type="term" value="F:calcium ion binding"/>
    <property type="evidence" value="ECO:0007669"/>
    <property type="project" value="InterPro"/>
</dbReference>
<dbReference type="PRINTS" id="PR00313">
    <property type="entry name" value="CABNDNGRPT"/>
</dbReference>
<dbReference type="InterPro" id="IPR010221">
    <property type="entry name" value="VCBS_dom"/>
</dbReference>
<evidence type="ECO:0000256" key="1">
    <source>
        <dbReference type="ARBA" id="ARBA00022837"/>
    </source>
</evidence>
<comment type="caution">
    <text evidence="2">The sequence shown here is derived from an EMBL/GenBank/DDBJ whole genome shotgun (WGS) entry which is preliminary data.</text>
</comment>
<dbReference type="PATRIC" id="fig|294.162.peg.106"/>
<dbReference type="Pfam" id="PF00353">
    <property type="entry name" value="HemolysinCabind"/>
    <property type="match status" value="1"/>
</dbReference>
<dbReference type="InterPro" id="IPR013783">
    <property type="entry name" value="Ig-like_fold"/>
</dbReference>
<protein>
    <submittedName>
        <fullName evidence="2">Hemolysin-type calcium-binding repeat family protein</fullName>
    </submittedName>
</protein>
<reference evidence="2 3" key="1">
    <citation type="submission" date="2015-09" db="EMBL/GenBank/DDBJ databases">
        <authorList>
            <consortium name="Swine Surveillance"/>
        </authorList>
    </citation>
    <scope>NUCLEOTIDE SEQUENCE [LARGE SCALE GENOMIC DNA]</scope>
    <source>
        <strain evidence="2 3">S613</strain>
    </source>
</reference>
<dbReference type="Gene3D" id="2.60.40.10">
    <property type="entry name" value="Immunoglobulins"/>
    <property type="match status" value="3"/>
</dbReference>
<dbReference type="NCBIfam" id="TIGR01965">
    <property type="entry name" value="VCBS_repeat"/>
    <property type="match status" value="5"/>
</dbReference>
<evidence type="ECO:0000313" key="2">
    <source>
        <dbReference type="EMBL" id="KPU62113.1"/>
    </source>
</evidence>
<dbReference type="SUPFAM" id="SSF51120">
    <property type="entry name" value="beta-Roll"/>
    <property type="match status" value="1"/>
</dbReference>
<sequence>MVASDNSGTANATSAAQTVTITLTGTNDAPTVTAAEVESGAVTEDGTTVASGSFAFGDVDLADDAHVASVSAPAGALGTLAASVSDESTGDAAGSVGWTYTLNNSAAQSLAAGQTKAEVFTVTLTDDFGATVSKAVTITLTGTNDAPTVTAAEVESGAVTEDGTTVASGSFAFGDVDLADHAHVASVSAPAGALGTLLASVSDESTGDAAGSVGWTYTLNNSAAQSLAAGQTKAEVFTVTLTDDFGATVSKAVTITLTGTNDAPTVTAAEVESGAVTEDGTTVASGSFAFGDVDLVDHAHVASVSAPAGALGTLLASVSDESTGDAAGSVGWTYTLNNSAAQSLAAGQTKAEVFTVTLTDDFGATVSKNVTITLTGTNDNPDIHLVTSDSASATLTETNAGLTASGTLSVNDVDLLDSISTSITGVVATGTTTGLGLTNAQLLSMLSATPASGLAADSGDAHNLIWNFNSGIQAFDYLAVGQSLVLTYTVQSADNNAASDTQTVTVTINGTNDDTTAPTVTGTSYGTNDGTLKATETVTLNLTFSEVVLVTGSPTLNLNTGGTASYTSGSGTNTLTFTYTVGAGQNTADLTLAASPFTLGGATIKDAAGNNGILTGANGVNPTGTLIVDTAAPVGAGGGNGNGNGNGYYNPGSNIFTIGVTDTSGSGVVSVTVHDNHPTSPVADFSLVLVSGTATNGIWALDGNTSSALGTSDNIDGHNVTVTMTDLAGNTSTRSEVAPAGIAGEAINLALTDPAMGASDSIGVTITGMPSGWTLNAGTDNGDGTWTVQTDDPRSLTVTTPADFAGALVLDVNMNWTNADGSIGNAFVSDNVEAYAPGSPIFALSADDNLTGSSGADTFVFAQPIGNNVIHNFDAAADKIDLIGFTGVNDFADVSIANDANGNAVLSISADQTITVNGVDAAALSGANLLFDVDPVTTNTGTITIADGAIMPFGGSIDNSGTIALGSTGRGTDLEILFRGATLTGGGQVVLSDSAQNVIFGGSTDTVLTNVDNTISGAGQLGAGQMMLVNSGLVLASGVNALVIDTGSNAVTNTGVLQASGSGGLVIESALVNSGSLWANDGNVIIHGDARGAGNATISGSAMLEFGAASDQHVTFDSGAAGTLRLDVSTAFSGSVSGFAAGDKLDFGDIAFGANTQITYAANDTGTGGLLIVNDGAHATQVALNGQYAAAGLQANTEGSGSELAYDAAAANHTMLGGLANDVLVGGAGDDLFFGGLGNDMLNGGLGNDTFAFAAAGFGNDSIQGFDVDPAGGQDLLNIAGLGISSETFAANVSIAADGADTLIGIGMDSIRLVGVNSAGIDQADFILSA</sequence>
<dbReference type="InterPro" id="IPR011049">
    <property type="entry name" value="Serralysin-like_metalloprot_C"/>
</dbReference>
<organism evidence="2 3">
    <name type="scientific">Pseudomonas fluorescens</name>
    <dbReference type="NCBI Taxonomy" id="294"/>
    <lineage>
        <taxon>Bacteria</taxon>
        <taxon>Pseudomonadati</taxon>
        <taxon>Pseudomonadota</taxon>
        <taxon>Gammaproteobacteria</taxon>
        <taxon>Pseudomonadales</taxon>
        <taxon>Pseudomonadaceae</taxon>
        <taxon>Pseudomonas</taxon>
    </lineage>
</organism>
<dbReference type="EMBL" id="LJXB01000033">
    <property type="protein sequence ID" value="KPU62113.1"/>
    <property type="molecule type" value="Genomic_DNA"/>
</dbReference>
<keyword evidence="1" id="KW-0106">Calcium</keyword>
<gene>
    <name evidence="2" type="ORF">AN403_6158</name>
</gene>
<dbReference type="Gene3D" id="2.150.10.10">
    <property type="entry name" value="Serralysin-like metalloprotease, C-terminal"/>
    <property type="match status" value="2"/>
</dbReference>
<dbReference type="Proteomes" id="UP000050349">
    <property type="component" value="Unassembled WGS sequence"/>
</dbReference>
<evidence type="ECO:0000313" key="3">
    <source>
        <dbReference type="Proteomes" id="UP000050349"/>
    </source>
</evidence>
<proteinExistence type="predicted"/>